<dbReference type="PROSITE" id="PS00092">
    <property type="entry name" value="N6_MTASE"/>
    <property type="match status" value="1"/>
</dbReference>
<keyword evidence="5" id="KW-0680">Restriction system</keyword>
<protein>
    <recommendedName>
        <fullName evidence="1">site-specific DNA-methyltransferase (adenine-specific)</fullName>
        <ecNumber evidence="1">2.1.1.72</ecNumber>
    </recommendedName>
</protein>
<evidence type="ECO:0000256" key="1">
    <source>
        <dbReference type="ARBA" id="ARBA00011900"/>
    </source>
</evidence>
<dbReference type="GO" id="GO:0032259">
    <property type="term" value="P:methylation"/>
    <property type="evidence" value="ECO:0007669"/>
    <property type="project" value="UniProtKB-KW"/>
</dbReference>
<dbReference type="OrthoDB" id="32195at2"/>
<dbReference type="GO" id="GO:0009307">
    <property type="term" value="P:DNA restriction-modification system"/>
    <property type="evidence" value="ECO:0007669"/>
    <property type="project" value="UniProtKB-KW"/>
</dbReference>
<dbReference type="SUPFAM" id="SSF53335">
    <property type="entry name" value="S-adenosyl-L-methionine-dependent methyltransferases"/>
    <property type="match status" value="1"/>
</dbReference>
<dbReference type="EC" id="2.1.1.72" evidence="1"/>
<evidence type="ECO:0000256" key="4">
    <source>
        <dbReference type="ARBA" id="ARBA00022691"/>
    </source>
</evidence>
<gene>
    <name evidence="10" type="ORF">SAMN05444420_101630</name>
</gene>
<dbReference type="Pfam" id="PF07669">
    <property type="entry name" value="Eco57I"/>
    <property type="match status" value="1"/>
</dbReference>
<name>A0A1H2S1B7_9FLAO</name>
<dbReference type="Pfam" id="PF12950">
    <property type="entry name" value="TaqI_C"/>
    <property type="match status" value="1"/>
</dbReference>
<dbReference type="InterPro" id="IPR025931">
    <property type="entry name" value="TaqI_C"/>
</dbReference>
<dbReference type="InterPro" id="IPR002052">
    <property type="entry name" value="DNA_methylase_N6_adenine_CS"/>
</dbReference>
<evidence type="ECO:0000313" key="10">
    <source>
        <dbReference type="EMBL" id="SDW25325.1"/>
    </source>
</evidence>
<dbReference type="GeneID" id="85017516"/>
<evidence type="ECO:0000256" key="6">
    <source>
        <dbReference type="ARBA" id="ARBA00023125"/>
    </source>
</evidence>
<dbReference type="PRINTS" id="PR00507">
    <property type="entry name" value="N12N6MTFRASE"/>
</dbReference>
<sequence length="1163" mass="137572">MKDLKDILAHPYNQKDWTDFLTQLFHEKDSSSDEGILSTPQRIPMSHDKVKEAYELGNYLTSDERLIGIYQVNISEDMLLYRNKVGLRKLMAKIYKYNVDGVLVAFVQEKKWRLSFISEFVKEIDHQGKMIKQITDEKRFTYLLGEGEKTKTATDRLKKLVGKPLSLQDFFEVFSVEMLSKDFFREYKEIYEEFVAEIFKEEHNQALFKGNDKAVRDFVKRMMGRIVFLYFIQKKGWLAVPKGKNWGEGNHNYLYHLYQETPKEDWPYFYEKRLVPLFFDTLTNKDSESEDNPLRFPYLNGGLFDKSQDENFDSIVLPYETFSRLFDTFDKYNFTVYEDSPNEHTVAVDPEMLGHIFENLLEDNKDKGAFYTPKEIVHYMCKESLKTFLLSKITFDDSSEKIKDVITKIIEHQPLNEDEEKYIREKEHIITASVENVKICDPAIGSGAFPMGLLQEIYYLKITLQQLGIIPEQNDAQIKKHIIEQTIYGVDIDSGAVDIARLRFWLSLVVDEPKPQPLPNLDFKIMQGNSLLESYQGVDLSHIGKEEEIIAHKDSIDFGDNFKTSKQIFLFTDTHKEHIQQLIKDYFTSTEDKILKRKQINDLIEEKIRAKIYKEKLEIRGNIDYFFDKYNLTSEEDLEDKLQKGILTSKGREYKAYIANQRRLSELNTIENELISFQTKIERPYFLWHTYFKDVFDKGGFDIVIGNPPYVNVEKIDLIIKSNIDRFRTAYKKYDLYVLFYERALQLLKKGGVLSFITSNKFLSQEYGLILRQELLKNTIEKIVNFNYDIFDNATVRTCILILSKQEPKYKHSIKLIDINSKKDTEKFINRKYDTIFQNVFKTTEYNNFRINLTEEKMSILDKIDEKSINLEEICSVNYGLRPISLSGKEKTEFIKDNFSDGYKKYFEGKDTGGWIINSYRYLNYLKEDIYNPMFEELFENPKLAGLCTLSEINKLRFIYDEKNYYANHSLVILTLWYLFENVNNNTIKRNISNKKIELSKEFEYKYLQGILNSKLIKFYVNELFYDGTHFYPNHMKALPVKKANKETQQLFVILVNMIHHLQPNVSEDIFTHTSNLDVASHFQNILDMMVYELYFEIHTKVVGVNVLQFIKPMMEEIQNLPINEQIERFYKWYQQSENNVRQRVLLLDTRSENLLAIINKII</sequence>
<dbReference type="InterPro" id="IPR011639">
    <property type="entry name" value="MethylTrfase_TaqI-like_dom"/>
</dbReference>
<keyword evidence="11" id="KW-1185">Reference proteome</keyword>
<dbReference type="Gene3D" id="3.40.50.150">
    <property type="entry name" value="Vaccinia Virus protein VP39"/>
    <property type="match status" value="2"/>
</dbReference>
<dbReference type="GO" id="GO:0009007">
    <property type="term" value="F:site-specific DNA-methyltransferase (adenine-specific) activity"/>
    <property type="evidence" value="ECO:0007669"/>
    <property type="project" value="UniProtKB-EC"/>
</dbReference>
<accession>A0A1H2S1B7</accession>
<keyword evidence="4" id="KW-0949">S-adenosyl-L-methionine</keyword>
<reference evidence="10 11" key="1">
    <citation type="submission" date="2016-10" db="EMBL/GenBank/DDBJ databases">
        <authorList>
            <person name="Varghese N."/>
            <person name="Submissions S."/>
        </authorList>
    </citation>
    <scope>NUCLEOTIDE SEQUENCE [LARGE SCALE GENOMIC DNA]</scope>
    <source>
        <strain evidence="10 11">DSM 11449</strain>
    </source>
</reference>
<dbReference type="AlphaFoldDB" id="A0A1H2S1B7"/>
<dbReference type="Proteomes" id="UP000182771">
    <property type="component" value="Unassembled WGS sequence"/>
</dbReference>
<comment type="caution">
    <text evidence="10">The sequence shown here is derived from an EMBL/GenBank/DDBJ whole genome shotgun (WGS) entry which is preliminary data.</text>
</comment>
<comment type="catalytic activity">
    <reaction evidence="7">
        <text>a 2'-deoxyadenosine in DNA + S-adenosyl-L-methionine = an N(6)-methyl-2'-deoxyadenosine in DNA + S-adenosyl-L-homocysteine + H(+)</text>
        <dbReference type="Rhea" id="RHEA:15197"/>
        <dbReference type="Rhea" id="RHEA-COMP:12418"/>
        <dbReference type="Rhea" id="RHEA-COMP:12419"/>
        <dbReference type="ChEBI" id="CHEBI:15378"/>
        <dbReference type="ChEBI" id="CHEBI:57856"/>
        <dbReference type="ChEBI" id="CHEBI:59789"/>
        <dbReference type="ChEBI" id="CHEBI:90615"/>
        <dbReference type="ChEBI" id="CHEBI:90616"/>
        <dbReference type="EC" id="2.1.1.72"/>
    </reaction>
</comment>
<evidence type="ECO:0000256" key="7">
    <source>
        <dbReference type="ARBA" id="ARBA00047942"/>
    </source>
</evidence>
<evidence type="ECO:0000256" key="2">
    <source>
        <dbReference type="ARBA" id="ARBA00022603"/>
    </source>
</evidence>
<organism evidence="10 11">
    <name type="scientific">Capnocytophaga granulosa</name>
    <dbReference type="NCBI Taxonomy" id="45242"/>
    <lineage>
        <taxon>Bacteria</taxon>
        <taxon>Pseudomonadati</taxon>
        <taxon>Bacteroidota</taxon>
        <taxon>Flavobacteriia</taxon>
        <taxon>Flavobacteriales</taxon>
        <taxon>Flavobacteriaceae</taxon>
        <taxon>Capnocytophaga</taxon>
    </lineage>
</organism>
<dbReference type="InterPro" id="IPR029063">
    <property type="entry name" value="SAM-dependent_MTases_sf"/>
</dbReference>
<evidence type="ECO:0000256" key="5">
    <source>
        <dbReference type="ARBA" id="ARBA00022747"/>
    </source>
</evidence>
<evidence type="ECO:0000313" key="11">
    <source>
        <dbReference type="Proteomes" id="UP000182771"/>
    </source>
</evidence>
<keyword evidence="3" id="KW-0808">Transferase</keyword>
<feature type="domain" description="Type II methyltransferase M.TaqI-like" evidence="8">
    <location>
        <begin position="486"/>
        <end position="791"/>
    </location>
</feature>
<dbReference type="InterPro" id="IPR050953">
    <property type="entry name" value="N4_N6_ade-DNA_methylase"/>
</dbReference>
<evidence type="ECO:0000259" key="9">
    <source>
        <dbReference type="Pfam" id="PF12950"/>
    </source>
</evidence>
<dbReference type="RefSeq" id="WP_016419870.1">
    <property type="nucleotide sequence ID" value="NZ_FNND01000001.1"/>
</dbReference>
<evidence type="ECO:0000256" key="3">
    <source>
        <dbReference type="ARBA" id="ARBA00022679"/>
    </source>
</evidence>
<dbReference type="GO" id="GO:0003677">
    <property type="term" value="F:DNA binding"/>
    <property type="evidence" value="ECO:0007669"/>
    <property type="project" value="UniProtKB-KW"/>
</dbReference>
<proteinExistence type="predicted"/>
<dbReference type="EMBL" id="FNND01000001">
    <property type="protein sequence ID" value="SDW25325.1"/>
    <property type="molecule type" value="Genomic_DNA"/>
</dbReference>
<keyword evidence="2" id="KW-0489">Methyltransferase</keyword>
<dbReference type="PANTHER" id="PTHR33841:SF1">
    <property type="entry name" value="DNA METHYLTRANSFERASE A"/>
    <property type="match status" value="1"/>
</dbReference>
<evidence type="ECO:0000259" key="8">
    <source>
        <dbReference type="Pfam" id="PF07669"/>
    </source>
</evidence>
<keyword evidence="6" id="KW-0238">DNA-binding</keyword>
<feature type="domain" description="TaqI-like C-terminal specificity" evidence="9">
    <location>
        <begin position="905"/>
        <end position="1041"/>
    </location>
</feature>
<dbReference type="PANTHER" id="PTHR33841">
    <property type="entry name" value="DNA METHYLTRANSFERASE YEEA-RELATED"/>
    <property type="match status" value="1"/>
</dbReference>